<name>A0A1G8P4T2_9BACL</name>
<dbReference type="PROSITE" id="PS51935">
    <property type="entry name" value="NLPC_P60"/>
    <property type="match status" value="1"/>
</dbReference>
<keyword evidence="2" id="KW-0645">Protease</keyword>
<dbReference type="GO" id="GO:0008234">
    <property type="term" value="F:cysteine-type peptidase activity"/>
    <property type="evidence" value="ECO:0007669"/>
    <property type="project" value="UniProtKB-KW"/>
</dbReference>
<evidence type="ECO:0000256" key="5">
    <source>
        <dbReference type="SAM" id="MobiDB-lite"/>
    </source>
</evidence>
<keyword evidence="8" id="KW-1185">Reference proteome</keyword>
<evidence type="ECO:0000256" key="2">
    <source>
        <dbReference type="ARBA" id="ARBA00022670"/>
    </source>
</evidence>
<proteinExistence type="inferred from homology"/>
<evidence type="ECO:0000313" key="8">
    <source>
        <dbReference type="Proteomes" id="UP000199050"/>
    </source>
</evidence>
<reference evidence="8" key="1">
    <citation type="submission" date="2016-10" db="EMBL/GenBank/DDBJ databases">
        <authorList>
            <person name="Varghese N."/>
            <person name="Submissions S."/>
        </authorList>
    </citation>
    <scope>NUCLEOTIDE SEQUENCE [LARGE SCALE GENOMIC DNA]</scope>
    <source>
        <strain evidence="8">CGMCC 1.11012</strain>
    </source>
</reference>
<dbReference type="PANTHER" id="PTHR47053:SF1">
    <property type="entry name" value="MUREIN DD-ENDOPEPTIDASE MEPH-RELATED"/>
    <property type="match status" value="1"/>
</dbReference>
<evidence type="ECO:0000313" key="7">
    <source>
        <dbReference type="EMBL" id="SDI87467.1"/>
    </source>
</evidence>
<dbReference type="STRING" id="1174501.SAMN05216192_10989"/>
<keyword evidence="4" id="KW-0788">Thiol protease</keyword>
<evidence type="ECO:0000256" key="3">
    <source>
        <dbReference type="ARBA" id="ARBA00022801"/>
    </source>
</evidence>
<dbReference type="SUPFAM" id="SSF54001">
    <property type="entry name" value="Cysteine proteinases"/>
    <property type="match status" value="1"/>
</dbReference>
<keyword evidence="3 7" id="KW-0378">Hydrolase</keyword>
<feature type="compositionally biased region" description="Low complexity" evidence="5">
    <location>
        <begin position="217"/>
        <end position="233"/>
    </location>
</feature>
<dbReference type="PANTHER" id="PTHR47053">
    <property type="entry name" value="MUREIN DD-ENDOPEPTIDASE MEPH-RELATED"/>
    <property type="match status" value="1"/>
</dbReference>
<feature type="region of interest" description="Disordered" evidence="5">
    <location>
        <begin position="174"/>
        <end position="244"/>
    </location>
</feature>
<comment type="similarity">
    <text evidence="1">Belongs to the peptidase C40 family.</text>
</comment>
<dbReference type="Proteomes" id="UP000199050">
    <property type="component" value="Unassembled WGS sequence"/>
</dbReference>
<dbReference type="GO" id="GO:0006508">
    <property type="term" value="P:proteolysis"/>
    <property type="evidence" value="ECO:0007669"/>
    <property type="project" value="UniProtKB-KW"/>
</dbReference>
<protein>
    <submittedName>
        <fullName evidence="7">Cell wall-associated hydrolase, NlpC family</fullName>
    </submittedName>
</protein>
<accession>A0A1G8P4T2</accession>
<gene>
    <name evidence="7" type="ORF">SAMN05216192_10989</name>
</gene>
<dbReference type="Pfam" id="PF00877">
    <property type="entry name" value="NLPC_P60"/>
    <property type="match status" value="1"/>
</dbReference>
<dbReference type="InterPro" id="IPR051202">
    <property type="entry name" value="Peptidase_C40"/>
</dbReference>
<feature type="compositionally biased region" description="Polar residues" evidence="5">
    <location>
        <begin position="179"/>
        <end position="192"/>
    </location>
</feature>
<dbReference type="EMBL" id="FNDX01000009">
    <property type="protein sequence ID" value="SDI87467.1"/>
    <property type="molecule type" value="Genomic_DNA"/>
</dbReference>
<dbReference type="AlphaFoldDB" id="A0A1G8P4T2"/>
<organism evidence="7 8">
    <name type="scientific">Paenibacillus typhae</name>
    <dbReference type="NCBI Taxonomy" id="1174501"/>
    <lineage>
        <taxon>Bacteria</taxon>
        <taxon>Bacillati</taxon>
        <taxon>Bacillota</taxon>
        <taxon>Bacilli</taxon>
        <taxon>Bacillales</taxon>
        <taxon>Paenibacillaceae</taxon>
        <taxon>Paenibacillus</taxon>
    </lineage>
</organism>
<dbReference type="Gene3D" id="3.90.1720.10">
    <property type="entry name" value="endopeptidase domain like (from Nostoc punctiforme)"/>
    <property type="match status" value="1"/>
</dbReference>
<sequence>MNTANTTNRTKRFRSMVIGVSLGTALLTAVTGFIDTNNKAYAATADSTVSATVNSSLADKIIATGMKYKGVRYEYGAEAGNTSSFDCSSFTQYIFGQHGITLSRSSKQQSTDGTSISRDQLQPGDLVFFYSPIHHVAVYIGDGKILHTYGEGGVTVTDLNSGWWDEHYTSARRVLPANGQDTSKAGSDSTAGTAKPQPTKDTAPQTSADTSSDKSSDTTSPASSGSASQDQSSGFDWSWFSNFR</sequence>
<evidence type="ECO:0000256" key="1">
    <source>
        <dbReference type="ARBA" id="ARBA00007074"/>
    </source>
</evidence>
<dbReference type="InterPro" id="IPR038765">
    <property type="entry name" value="Papain-like_cys_pep_sf"/>
</dbReference>
<evidence type="ECO:0000256" key="4">
    <source>
        <dbReference type="ARBA" id="ARBA00022807"/>
    </source>
</evidence>
<dbReference type="InterPro" id="IPR000064">
    <property type="entry name" value="NLP_P60_dom"/>
</dbReference>
<evidence type="ECO:0000259" key="6">
    <source>
        <dbReference type="PROSITE" id="PS51935"/>
    </source>
</evidence>
<feature type="domain" description="NlpC/P60" evidence="6">
    <location>
        <begin position="55"/>
        <end position="175"/>
    </location>
</feature>